<proteinExistence type="predicted"/>
<gene>
    <name evidence="1" type="ORF">MESINF_0653</name>
</gene>
<dbReference type="EMBL" id="LS974202">
    <property type="protein sequence ID" value="SSC12102.1"/>
    <property type="molecule type" value="Genomic_DNA"/>
</dbReference>
<name>A0A7Z7LEA7_9BACT</name>
<evidence type="ECO:0000313" key="1">
    <source>
        <dbReference type="EMBL" id="SSC12102.1"/>
    </source>
</evidence>
<sequence>MVQAWIELHSDELIANWKLVTNGELPFKIEPLK</sequence>
<dbReference type="AlphaFoldDB" id="A0A7Z7LEA7"/>
<evidence type="ECO:0000313" key="2">
    <source>
        <dbReference type="Proteomes" id="UP000250796"/>
    </source>
</evidence>
<protein>
    <recommendedName>
        <fullName evidence="3">DUF4160 domain-containing protein</fullName>
    </recommendedName>
</protein>
<accession>A0A7Z7LEA7</accession>
<dbReference type="Proteomes" id="UP000250796">
    <property type="component" value="Chromosome MESINF"/>
</dbReference>
<keyword evidence="2" id="KW-1185">Reference proteome</keyword>
<reference evidence="1 2" key="1">
    <citation type="submission" date="2017-01" db="EMBL/GenBank/DDBJ databases">
        <authorList>
            <person name="Erauso G."/>
        </authorList>
    </citation>
    <scope>NUCLEOTIDE SEQUENCE [LARGE SCALE GENOMIC DNA]</scope>
    <source>
        <strain evidence="1">MESINF1</strain>
    </source>
</reference>
<evidence type="ECO:0008006" key="3">
    <source>
        <dbReference type="Google" id="ProtNLM"/>
    </source>
</evidence>
<dbReference type="KEGG" id="minf:MESINF_0653"/>
<organism evidence="1 2">
    <name type="scientific">Mesotoga infera</name>
    <dbReference type="NCBI Taxonomy" id="1236046"/>
    <lineage>
        <taxon>Bacteria</taxon>
        <taxon>Thermotogati</taxon>
        <taxon>Thermotogota</taxon>
        <taxon>Thermotogae</taxon>
        <taxon>Kosmotogales</taxon>
        <taxon>Kosmotogaceae</taxon>
        <taxon>Mesotoga</taxon>
    </lineage>
</organism>